<proteinExistence type="predicted"/>
<dbReference type="Proteomes" id="UP000001075">
    <property type="component" value="Unassembled WGS sequence"/>
</dbReference>
<accession>G3HU60</accession>
<dbReference type="EMBL" id="JH000726">
    <property type="protein sequence ID" value="EGW13545.1"/>
    <property type="molecule type" value="Genomic_DNA"/>
</dbReference>
<protein>
    <submittedName>
        <fullName evidence="1">Uncharacterized protein</fullName>
    </submittedName>
</protein>
<evidence type="ECO:0000313" key="1">
    <source>
        <dbReference type="EMBL" id="EGW13545.1"/>
    </source>
</evidence>
<dbReference type="InParanoid" id="G3HU60"/>
<evidence type="ECO:0000313" key="2">
    <source>
        <dbReference type="Proteomes" id="UP000001075"/>
    </source>
</evidence>
<gene>
    <name evidence="1" type="ORF">I79_014466</name>
</gene>
<sequence length="94" mass="10825">MRAKESKWGQGWSAWLARGTQLWKSCWRQLIHLAWETSGVTKVLSKKMSRQWPLPSERKPGRVASIPLASASHNTRANFMKPVLHALVIRNPFF</sequence>
<organism evidence="1 2">
    <name type="scientific">Cricetulus griseus</name>
    <name type="common">Chinese hamster</name>
    <name type="synonym">Cricetulus barabensis griseus</name>
    <dbReference type="NCBI Taxonomy" id="10029"/>
    <lineage>
        <taxon>Eukaryota</taxon>
        <taxon>Metazoa</taxon>
        <taxon>Chordata</taxon>
        <taxon>Craniata</taxon>
        <taxon>Vertebrata</taxon>
        <taxon>Euteleostomi</taxon>
        <taxon>Mammalia</taxon>
        <taxon>Eutheria</taxon>
        <taxon>Euarchontoglires</taxon>
        <taxon>Glires</taxon>
        <taxon>Rodentia</taxon>
        <taxon>Myomorpha</taxon>
        <taxon>Muroidea</taxon>
        <taxon>Cricetidae</taxon>
        <taxon>Cricetinae</taxon>
        <taxon>Cricetulus</taxon>
    </lineage>
</organism>
<name>G3HU60_CRIGR</name>
<dbReference type="AlphaFoldDB" id="G3HU60"/>
<reference evidence="2" key="1">
    <citation type="journal article" date="2011" name="Nat. Biotechnol.">
        <title>The genomic sequence of the Chinese hamster ovary (CHO)-K1 cell line.</title>
        <authorList>
            <person name="Xu X."/>
            <person name="Nagarajan H."/>
            <person name="Lewis N.E."/>
            <person name="Pan S."/>
            <person name="Cai Z."/>
            <person name="Liu X."/>
            <person name="Chen W."/>
            <person name="Xie M."/>
            <person name="Wang W."/>
            <person name="Hammond S."/>
            <person name="Andersen M.R."/>
            <person name="Neff N."/>
            <person name="Passarelli B."/>
            <person name="Koh W."/>
            <person name="Fan H.C."/>
            <person name="Wang J."/>
            <person name="Gui Y."/>
            <person name="Lee K.H."/>
            <person name="Betenbaugh M.J."/>
            <person name="Quake S.R."/>
            <person name="Famili I."/>
            <person name="Palsson B.O."/>
            <person name="Wang J."/>
        </authorList>
    </citation>
    <scope>NUCLEOTIDE SEQUENCE [LARGE SCALE GENOMIC DNA]</scope>
    <source>
        <strain evidence="2">CHO K1 cell line</strain>
    </source>
</reference>